<organism evidence="8 9">
    <name type="scientific">Metallosphaera yellowstonensis MK1</name>
    <dbReference type="NCBI Taxonomy" id="671065"/>
    <lineage>
        <taxon>Archaea</taxon>
        <taxon>Thermoproteota</taxon>
        <taxon>Thermoprotei</taxon>
        <taxon>Sulfolobales</taxon>
        <taxon>Sulfolobaceae</taxon>
        <taxon>Metallosphaera</taxon>
    </lineage>
</organism>
<evidence type="ECO:0000259" key="6">
    <source>
        <dbReference type="PROSITE" id="PS51192"/>
    </source>
</evidence>
<dbReference type="Gene3D" id="3.40.50.300">
    <property type="entry name" value="P-loop containing nucleotide triphosphate hydrolases"/>
    <property type="match status" value="2"/>
</dbReference>
<keyword evidence="4 8" id="KW-0347">Helicase</keyword>
<evidence type="ECO:0000256" key="4">
    <source>
        <dbReference type="ARBA" id="ARBA00022806"/>
    </source>
</evidence>
<evidence type="ECO:0000256" key="2">
    <source>
        <dbReference type="ARBA" id="ARBA00022741"/>
    </source>
</evidence>
<dbReference type="PANTHER" id="PTHR47963">
    <property type="entry name" value="DEAD-BOX ATP-DEPENDENT RNA HELICASE 47, MITOCHONDRIAL"/>
    <property type="match status" value="1"/>
</dbReference>
<dbReference type="GO" id="GO:0140097">
    <property type="term" value="F:catalytic activity, acting on DNA"/>
    <property type="evidence" value="ECO:0007669"/>
    <property type="project" value="UniProtKB-ARBA"/>
</dbReference>
<dbReference type="SUPFAM" id="SSF52540">
    <property type="entry name" value="P-loop containing nucleoside triphosphate hydrolases"/>
    <property type="match status" value="1"/>
</dbReference>
<dbReference type="Pfam" id="PF00271">
    <property type="entry name" value="Helicase_C"/>
    <property type="match status" value="1"/>
</dbReference>
<reference evidence="8 9" key="1">
    <citation type="submission" date="2012-01" db="EMBL/GenBank/DDBJ databases">
        <title>Improved High-Quality Draft sequence of Metallosphaera yellowstonensis MK1.</title>
        <authorList>
            <consortium name="US DOE Joint Genome Institute"/>
            <person name="Lucas S."/>
            <person name="Han J."/>
            <person name="Cheng J.-F."/>
            <person name="Goodwin L."/>
            <person name="Pitluck S."/>
            <person name="Peters L."/>
            <person name="Teshima H."/>
            <person name="Detter J.C."/>
            <person name="Han C."/>
            <person name="Tapia R."/>
            <person name="Land M."/>
            <person name="Hauser L."/>
            <person name="Kyrpides N."/>
            <person name="Kozubal M."/>
            <person name="Macur R.E."/>
            <person name="Jay Z."/>
            <person name="Inskeep W."/>
            <person name="Woyke T."/>
        </authorList>
    </citation>
    <scope>NUCLEOTIDE SEQUENCE [LARGE SCALE GENOMIC DNA]</scope>
    <source>
        <strain evidence="8 9">MK1</strain>
    </source>
</reference>
<dbReference type="eggNOG" id="arCOG00877">
    <property type="taxonomic scope" value="Archaea"/>
</dbReference>
<dbReference type="PANTHER" id="PTHR47963:SF8">
    <property type="entry name" value="ATP-DEPENDENT RNA HELICASE DEAD"/>
    <property type="match status" value="1"/>
</dbReference>
<dbReference type="SMART" id="SM00487">
    <property type="entry name" value="DEXDc"/>
    <property type="match status" value="1"/>
</dbReference>
<dbReference type="InterPro" id="IPR001650">
    <property type="entry name" value="Helicase_C-like"/>
</dbReference>
<dbReference type="EMBL" id="JH597761">
    <property type="protein sequence ID" value="EHP69793.1"/>
    <property type="molecule type" value="Genomic_DNA"/>
</dbReference>
<name>H2C4C8_9CREN</name>
<dbReference type="GO" id="GO:0003723">
    <property type="term" value="F:RNA binding"/>
    <property type="evidence" value="ECO:0007669"/>
    <property type="project" value="TreeGrafter"/>
</dbReference>
<dbReference type="EC" id="3.6.4.13" evidence="1"/>
<dbReference type="RefSeq" id="WP_009069923.1">
    <property type="nucleotide sequence ID" value="NZ_JH597761.1"/>
</dbReference>
<keyword evidence="9" id="KW-1185">Reference proteome</keyword>
<keyword evidence="2" id="KW-0547">Nucleotide-binding</keyword>
<sequence>MGWMETFGTLVEESLGFTVYPYQRAVAQDVVEAIKSSDFVVVSMPTGSGKTLVELALAHYLRSVGHERVVVLEPTRLLCDQMHVNFWSKVFPESGKEYEGECTSFREGRDLVVSTPFTASKCSPKVDALIVDEVHHLFGDPRYVETISQLSPRKILGFTALLPSSKRYKLDSRLYQEYGAPSLLSYDFKTLSALDPSFRPPKAIADQFDSEMDGLEDVAYESLLKGKVKGNKDTLRFLESTLYSYGRRAFCQSLEKLADKVENPTPLLGLCSSEELGHKGRAIMQVLSTYRVEEFSPVLIFTSRKATAQEFAVALRKLGVEESKFRVLTGDSNKEERREIVERAKRGEVDVIISTVVGEEGVDIPEARLLIMTDVPKSPLRFYQRLGRLIRRGEEGKDVKYLVTTLTPKTPEYDNLDEALHQLHGEGVDVSYIVEKRGDKGLTARVEEMVRNEGGVVPYLKVVEGGSLEEYLFKIGSSNWKDREEVILNFIKGISVKNDGRFSDFMDRAVREGKLLYFYDVELTGEILSRILLGRYCLLCMGEACRRVCNPYLTEVGRMKKYSIAKKELLRGLVQLVLRDTLPKVKERLSGEIQTDMAKLGKLGEEFKVELRESYSPAVSSLNLDLRLTASYGGILIYPSVRISYFDVARENKDILELAKLNSRSAGYRALVKFYSTLGLALS</sequence>
<dbReference type="InterPro" id="IPR050547">
    <property type="entry name" value="DEAD_box_RNA_helicases"/>
</dbReference>
<evidence type="ECO:0000259" key="7">
    <source>
        <dbReference type="PROSITE" id="PS51194"/>
    </source>
</evidence>
<dbReference type="GO" id="GO:0005524">
    <property type="term" value="F:ATP binding"/>
    <property type="evidence" value="ECO:0007669"/>
    <property type="project" value="UniProtKB-KW"/>
</dbReference>
<protein>
    <recommendedName>
        <fullName evidence="1">RNA helicase</fullName>
        <ecNumber evidence="1">3.6.4.13</ecNumber>
    </recommendedName>
</protein>
<evidence type="ECO:0000256" key="3">
    <source>
        <dbReference type="ARBA" id="ARBA00022801"/>
    </source>
</evidence>
<dbReference type="STRING" id="671065.MetMK1DRAFT_00002950"/>
<gene>
    <name evidence="8" type="ORF">MetMK1DRAFT_00002950</name>
</gene>
<dbReference type="InterPro" id="IPR014001">
    <property type="entry name" value="Helicase_ATP-bd"/>
</dbReference>
<evidence type="ECO:0000256" key="5">
    <source>
        <dbReference type="ARBA" id="ARBA00022840"/>
    </source>
</evidence>
<dbReference type="Proteomes" id="UP000003980">
    <property type="component" value="Unassembled WGS sequence"/>
</dbReference>
<dbReference type="PROSITE" id="PS51194">
    <property type="entry name" value="HELICASE_CTER"/>
    <property type="match status" value="1"/>
</dbReference>
<dbReference type="GO" id="GO:0016787">
    <property type="term" value="F:hydrolase activity"/>
    <property type="evidence" value="ECO:0007669"/>
    <property type="project" value="UniProtKB-KW"/>
</dbReference>
<dbReference type="HOGENOM" id="CLU_025659_0_0_2"/>
<keyword evidence="3" id="KW-0378">Hydrolase</keyword>
<feature type="domain" description="Helicase C-terminal" evidence="7">
    <location>
        <begin position="282"/>
        <end position="431"/>
    </location>
</feature>
<evidence type="ECO:0000313" key="9">
    <source>
        <dbReference type="Proteomes" id="UP000003980"/>
    </source>
</evidence>
<evidence type="ECO:0000256" key="1">
    <source>
        <dbReference type="ARBA" id="ARBA00012552"/>
    </source>
</evidence>
<dbReference type="Pfam" id="PF04851">
    <property type="entry name" value="ResIII"/>
    <property type="match status" value="1"/>
</dbReference>
<feature type="domain" description="Helicase ATP-binding" evidence="6">
    <location>
        <begin position="31"/>
        <end position="180"/>
    </location>
</feature>
<evidence type="ECO:0000313" key="8">
    <source>
        <dbReference type="EMBL" id="EHP69793.1"/>
    </source>
</evidence>
<dbReference type="SMART" id="SM00490">
    <property type="entry name" value="HELICc"/>
    <property type="match status" value="1"/>
</dbReference>
<accession>H2C4C8</accession>
<proteinExistence type="predicted"/>
<dbReference type="InterPro" id="IPR027417">
    <property type="entry name" value="P-loop_NTPase"/>
</dbReference>
<keyword evidence="5" id="KW-0067">ATP-binding</keyword>
<dbReference type="GO" id="GO:0003724">
    <property type="term" value="F:RNA helicase activity"/>
    <property type="evidence" value="ECO:0007669"/>
    <property type="project" value="UniProtKB-EC"/>
</dbReference>
<dbReference type="PROSITE" id="PS51192">
    <property type="entry name" value="HELICASE_ATP_BIND_1"/>
    <property type="match status" value="1"/>
</dbReference>
<dbReference type="InterPro" id="IPR006935">
    <property type="entry name" value="Helicase/UvrB_N"/>
</dbReference>
<dbReference type="GO" id="GO:0003677">
    <property type="term" value="F:DNA binding"/>
    <property type="evidence" value="ECO:0007669"/>
    <property type="project" value="InterPro"/>
</dbReference>
<dbReference type="AlphaFoldDB" id="H2C4C8"/>